<proteinExistence type="predicted"/>
<dbReference type="SUPFAM" id="SSF54001">
    <property type="entry name" value="Cysteine proteinases"/>
    <property type="match status" value="1"/>
</dbReference>
<dbReference type="OrthoDB" id="361536at2759"/>
<dbReference type="STRING" id="35608.A0A2U1K9U1"/>
<dbReference type="PANTHER" id="PTHR21646:SF10">
    <property type="entry name" value="UBIQUITIN CARBOXYL-TERMINAL HYDROLASE 14"/>
    <property type="match status" value="1"/>
</dbReference>
<keyword evidence="3" id="KW-1185">Reference proteome</keyword>
<dbReference type="InterPro" id="IPR038765">
    <property type="entry name" value="Papain-like_cys_pep_sf"/>
</dbReference>
<dbReference type="InterPro" id="IPR041432">
    <property type="entry name" value="UBP13_Znf-UBP_var"/>
</dbReference>
<name>A0A2U1K9U1_ARTAN</name>
<dbReference type="Pfam" id="PF00443">
    <property type="entry name" value="UCH"/>
    <property type="match status" value="1"/>
</dbReference>
<reference evidence="2 3" key="1">
    <citation type="journal article" date="2018" name="Mol. Plant">
        <title>The genome of Artemisia annua provides insight into the evolution of Asteraceae family and artemisinin biosynthesis.</title>
        <authorList>
            <person name="Shen Q."/>
            <person name="Zhang L."/>
            <person name="Liao Z."/>
            <person name="Wang S."/>
            <person name="Yan T."/>
            <person name="Shi P."/>
            <person name="Liu M."/>
            <person name="Fu X."/>
            <person name="Pan Q."/>
            <person name="Wang Y."/>
            <person name="Lv Z."/>
            <person name="Lu X."/>
            <person name="Zhang F."/>
            <person name="Jiang W."/>
            <person name="Ma Y."/>
            <person name="Chen M."/>
            <person name="Hao X."/>
            <person name="Li L."/>
            <person name="Tang Y."/>
            <person name="Lv G."/>
            <person name="Zhou Y."/>
            <person name="Sun X."/>
            <person name="Brodelius P.E."/>
            <person name="Rose J.K.C."/>
            <person name="Tang K."/>
        </authorList>
    </citation>
    <scope>NUCLEOTIDE SEQUENCE [LARGE SCALE GENOMIC DNA]</scope>
    <source>
        <strain evidence="3">cv. Huhao1</strain>
        <tissue evidence="2">Leaf</tissue>
    </source>
</reference>
<evidence type="ECO:0000313" key="2">
    <source>
        <dbReference type="EMBL" id="PWA27061.1"/>
    </source>
</evidence>
<dbReference type="AlphaFoldDB" id="A0A2U1K9U1"/>
<dbReference type="Gene3D" id="3.90.70.10">
    <property type="entry name" value="Cysteine proteinases"/>
    <property type="match status" value="1"/>
</dbReference>
<feature type="domain" description="USP" evidence="1">
    <location>
        <begin position="95"/>
        <end position="274"/>
    </location>
</feature>
<dbReference type="InterPro" id="IPR050185">
    <property type="entry name" value="Ub_carboxyl-term_hydrolase"/>
</dbReference>
<dbReference type="InterPro" id="IPR028889">
    <property type="entry name" value="USP"/>
</dbReference>
<protein>
    <submittedName>
        <fullName evidence="2">Ubiquitin carboxyl-terminal hydrolase 5</fullName>
    </submittedName>
</protein>
<dbReference type="PANTHER" id="PTHR21646">
    <property type="entry name" value="UBIQUITIN CARBOXYL-TERMINAL HYDROLASE"/>
    <property type="match status" value="1"/>
</dbReference>
<dbReference type="InterPro" id="IPR013083">
    <property type="entry name" value="Znf_RING/FYVE/PHD"/>
</dbReference>
<dbReference type="Proteomes" id="UP000245207">
    <property type="component" value="Unassembled WGS sequence"/>
</dbReference>
<dbReference type="GO" id="GO:0016579">
    <property type="term" value="P:protein deubiquitination"/>
    <property type="evidence" value="ECO:0007669"/>
    <property type="project" value="InterPro"/>
</dbReference>
<dbReference type="PROSITE" id="PS50235">
    <property type="entry name" value="USP_3"/>
    <property type="match status" value="1"/>
</dbReference>
<evidence type="ECO:0000259" key="1">
    <source>
        <dbReference type="PROSITE" id="PS50235"/>
    </source>
</evidence>
<dbReference type="EMBL" id="PKPP01028036">
    <property type="protein sequence ID" value="PWA27061.1"/>
    <property type="molecule type" value="Genomic_DNA"/>
</dbReference>
<sequence length="274" mass="31270">MEMELLRANLTKVRIPEPTNRIYKQECCLSFDTPKSEGGLFVDMTTFLAFGKDYVGWNFEKTGNPVYLHIKQTKKPIPEDRPLKKPTRLAIGIDGGFENQESEYDETYSIVILPDYATFPFPSVALPEKKQEGIRPRMFKSVIAASHPEFSTMRQQDALEFFLHFIDQVERANAGKPESDPARSFKFGIEERLQCPSGKVAYNKRNDYILSLNIPLEKATNKKELEEFHKLKAQKEAEGTKMVPLSDCLDSFSHPEEVQGFYSTALNARTTAIK</sequence>
<evidence type="ECO:0000313" key="3">
    <source>
        <dbReference type="Proteomes" id="UP000245207"/>
    </source>
</evidence>
<dbReference type="Gene3D" id="3.30.40.10">
    <property type="entry name" value="Zinc/RING finger domain, C3HC4 (zinc finger)"/>
    <property type="match status" value="1"/>
</dbReference>
<keyword evidence="2" id="KW-0378">Hydrolase</keyword>
<dbReference type="Pfam" id="PF17807">
    <property type="entry name" value="zf-UBP_var"/>
    <property type="match status" value="1"/>
</dbReference>
<dbReference type="GO" id="GO:0004843">
    <property type="term" value="F:cysteine-type deubiquitinase activity"/>
    <property type="evidence" value="ECO:0007669"/>
    <property type="project" value="InterPro"/>
</dbReference>
<gene>
    <name evidence="2" type="ORF">CTI12_AA627930</name>
</gene>
<organism evidence="2 3">
    <name type="scientific">Artemisia annua</name>
    <name type="common">Sweet wormwood</name>
    <dbReference type="NCBI Taxonomy" id="35608"/>
    <lineage>
        <taxon>Eukaryota</taxon>
        <taxon>Viridiplantae</taxon>
        <taxon>Streptophyta</taxon>
        <taxon>Embryophyta</taxon>
        <taxon>Tracheophyta</taxon>
        <taxon>Spermatophyta</taxon>
        <taxon>Magnoliopsida</taxon>
        <taxon>eudicotyledons</taxon>
        <taxon>Gunneridae</taxon>
        <taxon>Pentapetalae</taxon>
        <taxon>asterids</taxon>
        <taxon>campanulids</taxon>
        <taxon>Asterales</taxon>
        <taxon>Asteraceae</taxon>
        <taxon>Asteroideae</taxon>
        <taxon>Anthemideae</taxon>
        <taxon>Artemisiinae</taxon>
        <taxon>Artemisia</taxon>
    </lineage>
</organism>
<accession>A0A2U1K9U1</accession>
<dbReference type="FunFam" id="3.30.40.10:FF:000371">
    <property type="entry name" value="Ubiquitin carboxyl-terminal hydrolase"/>
    <property type="match status" value="1"/>
</dbReference>
<comment type="caution">
    <text evidence="2">The sequence shown here is derived from an EMBL/GenBank/DDBJ whole genome shotgun (WGS) entry which is preliminary data.</text>
</comment>
<dbReference type="InterPro" id="IPR001394">
    <property type="entry name" value="Peptidase_C19_UCH"/>
</dbReference>